<feature type="compositionally biased region" description="Basic residues" evidence="1">
    <location>
        <begin position="21"/>
        <end position="35"/>
    </location>
</feature>
<dbReference type="RefSeq" id="XP_001796739.1">
    <property type="nucleotide sequence ID" value="XM_001796687.1"/>
</dbReference>
<feature type="compositionally biased region" description="Basic and acidic residues" evidence="1">
    <location>
        <begin position="869"/>
        <end position="895"/>
    </location>
</feature>
<dbReference type="EMBL" id="CH445333">
    <property type="protein sequence ID" value="EAT86196.1"/>
    <property type="molecule type" value="Genomic_DNA"/>
</dbReference>
<sequence length="895" mass="98092">MSSRDCPRHSLYEKGTPHAKVQQRSRREHFSRHSIRSAPVQTMLRLRPSEITLTPEDVEEAFRRIASRRSLKNARHVSPQQGRPVLRRGPQRAVQDTITTLGDIPILRPRPQRATDSSFDDQTAEHSERTTPSPRARADSVRGPLSPSELELELEERTPAPIESPAPSSLRILQLPFRLGRGHKNSPTQSSTAEHRTHGDISSPSHAASQSAVTPTNSVNSAEPDQRTSPTRPVSTTSQAELRGGGQTPPPFPSDDNDRESPHHTSDPESTSDPENPTLHLKSHLKKRRRGEDGPSFGIHSDRSLAPQTEPRRPSERMPTHMRSFSSGTAPTYGLPGQIQTQWAAAFDAVASFDTTPPQDDVFGSPIDPRIGSHFAFPPQDSGDHQNDPLVTGSRQINSEASTASGAYSFYELPPISRDGSGNQSGSHESTIPPNDGSAASPQVSHGAYYYVRASHVKWSNSAEQLPRHALVAGQHSVSPLPSLPYYRQNTHSTSPAPSERNVTASTRSTSQESVGQPPIVWYTRLPDQRPIWWGRQPIPSGYQAAPPGSGFINLPLRGYIGDLDAATAAIQGRPSPLGPYSEYYQHHLGQQTAQPPMVAQQVAPYPIDQYSAGLRHSATDTAHGSTNHSQYPSVLNQDGAPIGRNAHTARANQRSSESASVRSPVQSSIPSHNSQVQRHREAFEAMHNWNPSDSLQPGPSRLSLAQPTVPRNNSRESLAPGWNRHTTLNVPWNRRTPQSSSSPVAPPNRSPSAPLDPALPAYRPSASPDLPPTIPSRNGPNMRGGAAPDRTQTRARRRVTPARSPNHLRPPRASLPLHYAVSLRSPLLHGANPPRPVRRVPPQQRDQENSGAGEEQLMRQEAAAMHARYGEDVQRDVMDETPPRVGRVERRMFS</sequence>
<feature type="compositionally biased region" description="Polar residues" evidence="1">
    <location>
        <begin position="620"/>
        <end position="637"/>
    </location>
</feature>
<feature type="compositionally biased region" description="Low complexity" evidence="1">
    <location>
        <begin position="751"/>
        <end position="762"/>
    </location>
</feature>
<accession>Q0UPE9</accession>
<feature type="region of interest" description="Disordered" evidence="1">
    <location>
        <begin position="1"/>
        <end position="41"/>
    </location>
</feature>
<gene>
    <name evidence="2" type="ORF">SNOG_06365</name>
</gene>
<reference evidence="3" key="1">
    <citation type="journal article" date="2007" name="Plant Cell">
        <title>Dothideomycete-plant interactions illuminated by genome sequencing and EST analysis of the wheat pathogen Stagonospora nodorum.</title>
        <authorList>
            <person name="Hane J.K."/>
            <person name="Lowe R.G."/>
            <person name="Solomon P.S."/>
            <person name="Tan K.C."/>
            <person name="Schoch C.L."/>
            <person name="Spatafora J.W."/>
            <person name="Crous P.W."/>
            <person name="Kodira C."/>
            <person name="Birren B.W."/>
            <person name="Galagan J.E."/>
            <person name="Torriani S.F."/>
            <person name="McDonald B.A."/>
            <person name="Oliver R.P."/>
        </authorList>
    </citation>
    <scope>NUCLEOTIDE SEQUENCE [LARGE SCALE GENOMIC DNA]</scope>
    <source>
        <strain evidence="3">SN15 / ATCC MYA-4574 / FGSC 10173</strain>
    </source>
</reference>
<feature type="region of interest" description="Disordered" evidence="1">
    <location>
        <begin position="70"/>
        <end position="336"/>
    </location>
</feature>
<feature type="compositionally biased region" description="Polar residues" evidence="1">
    <location>
        <begin position="725"/>
        <end position="744"/>
    </location>
</feature>
<feature type="region of interest" description="Disordered" evidence="1">
    <location>
        <begin position="482"/>
        <end position="515"/>
    </location>
</feature>
<feature type="compositionally biased region" description="Basic and acidic residues" evidence="1">
    <location>
        <begin position="1"/>
        <end position="16"/>
    </location>
</feature>
<feature type="compositionally biased region" description="Low complexity" evidence="1">
    <location>
        <begin position="227"/>
        <end position="238"/>
    </location>
</feature>
<feature type="compositionally biased region" description="Polar residues" evidence="1">
    <location>
        <begin position="690"/>
        <end position="717"/>
    </location>
</feature>
<dbReference type="AlphaFoldDB" id="Q0UPE9"/>
<evidence type="ECO:0000313" key="3">
    <source>
        <dbReference type="Proteomes" id="UP000001055"/>
    </source>
</evidence>
<protein>
    <submittedName>
        <fullName evidence="2">Uncharacterized protein</fullName>
    </submittedName>
</protein>
<name>Q0UPE9_PHANO</name>
<dbReference type="GeneID" id="5973618"/>
<feature type="region of interest" description="Disordered" evidence="1">
    <location>
        <begin position="619"/>
        <end position="895"/>
    </location>
</feature>
<feature type="compositionally biased region" description="Polar residues" evidence="1">
    <location>
        <begin position="651"/>
        <end position="677"/>
    </location>
</feature>
<feature type="compositionally biased region" description="Polar residues" evidence="1">
    <location>
        <begin position="420"/>
        <end position="443"/>
    </location>
</feature>
<feature type="compositionally biased region" description="Basic and acidic residues" evidence="1">
    <location>
        <begin position="310"/>
        <end position="319"/>
    </location>
</feature>
<dbReference type="KEGG" id="pno:SNOG_06365"/>
<feature type="region of interest" description="Disordered" evidence="1">
    <location>
        <begin position="411"/>
        <end position="443"/>
    </location>
</feature>
<dbReference type="Proteomes" id="UP000001055">
    <property type="component" value="Unassembled WGS sequence"/>
</dbReference>
<evidence type="ECO:0000256" key="1">
    <source>
        <dbReference type="SAM" id="MobiDB-lite"/>
    </source>
</evidence>
<dbReference type="HOGENOM" id="CLU_380895_0_0_1"/>
<dbReference type="InParanoid" id="Q0UPE9"/>
<dbReference type="OMA" id="FRESIVY"/>
<dbReference type="eggNOG" id="ENOG502RK4M">
    <property type="taxonomic scope" value="Eukaryota"/>
</dbReference>
<evidence type="ECO:0000313" key="2">
    <source>
        <dbReference type="EMBL" id="EAT86196.1"/>
    </source>
</evidence>
<feature type="compositionally biased region" description="Polar residues" evidence="1">
    <location>
        <begin position="488"/>
        <end position="515"/>
    </location>
</feature>
<proteinExistence type="predicted"/>
<dbReference type="VEuPathDB" id="FungiDB:JI435_063650"/>
<organism evidence="2 3">
    <name type="scientific">Phaeosphaeria nodorum (strain SN15 / ATCC MYA-4574 / FGSC 10173)</name>
    <name type="common">Glume blotch fungus</name>
    <name type="synonym">Parastagonospora nodorum</name>
    <dbReference type="NCBI Taxonomy" id="321614"/>
    <lineage>
        <taxon>Eukaryota</taxon>
        <taxon>Fungi</taxon>
        <taxon>Dikarya</taxon>
        <taxon>Ascomycota</taxon>
        <taxon>Pezizomycotina</taxon>
        <taxon>Dothideomycetes</taxon>
        <taxon>Pleosporomycetidae</taxon>
        <taxon>Pleosporales</taxon>
        <taxon>Pleosporineae</taxon>
        <taxon>Phaeosphaeriaceae</taxon>
        <taxon>Parastagonospora</taxon>
    </lineage>
</organism>
<feature type="compositionally biased region" description="Polar residues" evidence="1">
    <location>
        <begin position="200"/>
        <end position="223"/>
    </location>
</feature>